<comment type="caution">
    <text evidence="1">The sequence shown here is derived from an EMBL/GenBank/DDBJ whole genome shotgun (WGS) entry which is preliminary data.</text>
</comment>
<dbReference type="EMBL" id="VYZN01000042">
    <property type="protein sequence ID" value="KAE9530842.1"/>
    <property type="molecule type" value="Genomic_DNA"/>
</dbReference>
<proteinExistence type="predicted"/>
<protein>
    <submittedName>
        <fullName evidence="1">Uncharacterized protein</fullName>
    </submittedName>
</protein>
<reference evidence="1 2" key="1">
    <citation type="submission" date="2019-08" db="EMBL/GenBank/DDBJ databases">
        <title>The genome of the soybean aphid Biotype 1, its phylome, world population structure and adaptation to the North American continent.</title>
        <authorList>
            <person name="Giordano R."/>
            <person name="Donthu R.K."/>
            <person name="Hernandez A.G."/>
            <person name="Wright C.L."/>
            <person name="Zimin A.V."/>
        </authorList>
    </citation>
    <scope>NUCLEOTIDE SEQUENCE [LARGE SCALE GENOMIC DNA]</scope>
    <source>
        <tissue evidence="1">Whole aphids</tissue>
    </source>
</reference>
<dbReference type="AlphaFoldDB" id="A0A6G0TDG4"/>
<gene>
    <name evidence="1" type="ORF">AGLY_011304</name>
</gene>
<evidence type="ECO:0000313" key="1">
    <source>
        <dbReference type="EMBL" id="KAE9530842.1"/>
    </source>
</evidence>
<sequence length="263" mass="30314">MTILKISKKKISVDSEINLVITLLSVKQIFHAHKGKINFRVKLISMFTFSSNYINKYKDINLCTITYLKIEVALGSDKLFLTRSISRWYDVYSIRNVEIGSIQALNPKIIYQLYNIHCLSVTYNRNYKLYLKPPLLRFKATLYYITHINIINKGKVKIIFNKNTALGKYSNVKLYVSLYNDTTTNDIIVLISPWTEIYNICIINLPSFSLSTILDVNEVEIVSAVPWKKSTNGTISNNLNINDHCNLPRFGNKNVTHCSEDIK</sequence>
<accession>A0A6G0TDG4</accession>
<feature type="non-terminal residue" evidence="1">
    <location>
        <position position="263"/>
    </location>
</feature>
<evidence type="ECO:0000313" key="2">
    <source>
        <dbReference type="Proteomes" id="UP000475862"/>
    </source>
</evidence>
<keyword evidence="2" id="KW-1185">Reference proteome</keyword>
<name>A0A6G0TDG4_APHGL</name>
<dbReference type="Proteomes" id="UP000475862">
    <property type="component" value="Unassembled WGS sequence"/>
</dbReference>
<organism evidence="1 2">
    <name type="scientific">Aphis glycines</name>
    <name type="common">Soybean aphid</name>
    <dbReference type="NCBI Taxonomy" id="307491"/>
    <lineage>
        <taxon>Eukaryota</taxon>
        <taxon>Metazoa</taxon>
        <taxon>Ecdysozoa</taxon>
        <taxon>Arthropoda</taxon>
        <taxon>Hexapoda</taxon>
        <taxon>Insecta</taxon>
        <taxon>Pterygota</taxon>
        <taxon>Neoptera</taxon>
        <taxon>Paraneoptera</taxon>
        <taxon>Hemiptera</taxon>
        <taxon>Sternorrhyncha</taxon>
        <taxon>Aphidomorpha</taxon>
        <taxon>Aphidoidea</taxon>
        <taxon>Aphididae</taxon>
        <taxon>Aphidini</taxon>
        <taxon>Aphis</taxon>
        <taxon>Aphis</taxon>
    </lineage>
</organism>